<reference evidence="1 2" key="1">
    <citation type="submission" date="2008-06" db="EMBL/GenBank/DDBJ databases">
        <title>Complete sequence of Chloroherpeton thalassium ATCC 35110.</title>
        <authorList>
            <consortium name="US DOE Joint Genome Institute"/>
            <person name="Lucas S."/>
            <person name="Copeland A."/>
            <person name="Lapidus A."/>
            <person name="Glavina del Rio T."/>
            <person name="Dalin E."/>
            <person name="Tice H."/>
            <person name="Bruce D."/>
            <person name="Goodwin L."/>
            <person name="Pitluck S."/>
            <person name="Schmutz J."/>
            <person name="Larimer F."/>
            <person name="Land M."/>
            <person name="Hauser L."/>
            <person name="Kyrpides N."/>
            <person name="Mikhailova N."/>
            <person name="Liu Z."/>
            <person name="Li T."/>
            <person name="Zhao F."/>
            <person name="Overmann J."/>
            <person name="Bryant D.A."/>
            <person name="Richardson P."/>
        </authorList>
    </citation>
    <scope>NUCLEOTIDE SEQUENCE [LARGE SCALE GENOMIC DNA]</scope>
    <source>
        <strain evidence="2">ATCC 35110 / GB-78</strain>
    </source>
</reference>
<evidence type="ECO:0000313" key="2">
    <source>
        <dbReference type="Proteomes" id="UP000001208"/>
    </source>
</evidence>
<name>B3QYW6_CHLT3</name>
<dbReference type="AlphaFoldDB" id="B3QYW6"/>
<keyword evidence="2" id="KW-1185">Reference proteome</keyword>
<evidence type="ECO:0008006" key="3">
    <source>
        <dbReference type="Google" id="ProtNLM"/>
    </source>
</evidence>
<dbReference type="Proteomes" id="UP000001208">
    <property type="component" value="Chromosome"/>
</dbReference>
<dbReference type="STRING" id="517418.Ctha_1195"/>
<sequence length="219" mass="24983">MKKILKYATLLILFGLASVFLFEAGRDMSFYFLRQNSLSRLSIAFQNTQKLSQLQLAELQTKEHFSKSVSRKIIGGLQVGEASAEITVNVAYRFYCKMSDIFLEQKSDVLIIKVAKLYAPETPAIDTRSLQINSSSTWFGGDEEKLKTELLKELTESLAMRAPLYRKYIELDAKASLAEIMHEFLTKNGLWRGAYYNRIKVVFEDAAENSDILFDFDNG</sequence>
<dbReference type="RefSeq" id="WP_012499743.1">
    <property type="nucleotide sequence ID" value="NC_011026.1"/>
</dbReference>
<protein>
    <recommendedName>
        <fullName evidence="3">DUF4230 domain-containing protein</fullName>
    </recommendedName>
</protein>
<dbReference type="HOGENOM" id="CLU_1259576_0_0_10"/>
<dbReference type="KEGG" id="cts:Ctha_1195"/>
<gene>
    <name evidence="1" type="ordered locus">Ctha_1195</name>
</gene>
<accession>B3QYW6</accession>
<evidence type="ECO:0000313" key="1">
    <source>
        <dbReference type="EMBL" id="ACF13659.1"/>
    </source>
</evidence>
<organism evidence="1 2">
    <name type="scientific">Chloroherpeton thalassium (strain ATCC 35110 / GB-78)</name>
    <dbReference type="NCBI Taxonomy" id="517418"/>
    <lineage>
        <taxon>Bacteria</taxon>
        <taxon>Pseudomonadati</taxon>
        <taxon>Chlorobiota</taxon>
        <taxon>Chlorobiia</taxon>
        <taxon>Chlorobiales</taxon>
        <taxon>Chloroherpetonaceae</taxon>
        <taxon>Chloroherpeton</taxon>
    </lineage>
</organism>
<proteinExistence type="predicted"/>
<dbReference type="EMBL" id="CP001100">
    <property type="protein sequence ID" value="ACF13659.1"/>
    <property type="molecule type" value="Genomic_DNA"/>
</dbReference>